<keyword evidence="1" id="KW-1133">Transmembrane helix</keyword>
<evidence type="ECO:0000259" key="3">
    <source>
        <dbReference type="Pfam" id="PF07589"/>
    </source>
</evidence>
<keyword evidence="1" id="KW-0472">Membrane</keyword>
<comment type="caution">
    <text evidence="4">The sequence shown here is derived from an EMBL/GenBank/DDBJ whole genome shotgun (WGS) entry which is preliminary data.</text>
</comment>
<proteinExistence type="predicted"/>
<feature type="chain" id="PRO_5007524476" evidence="2">
    <location>
        <begin position="38"/>
        <end position="487"/>
    </location>
</feature>
<organism evidence="4 5">
    <name type="scientific">Terrimicrobium sacchariphilum</name>
    <dbReference type="NCBI Taxonomy" id="690879"/>
    <lineage>
        <taxon>Bacteria</taxon>
        <taxon>Pseudomonadati</taxon>
        <taxon>Verrucomicrobiota</taxon>
        <taxon>Terrimicrobiia</taxon>
        <taxon>Terrimicrobiales</taxon>
        <taxon>Terrimicrobiaceae</taxon>
        <taxon>Terrimicrobium</taxon>
    </lineage>
</organism>
<feature type="transmembrane region" description="Helical" evidence="1">
    <location>
        <begin position="459"/>
        <end position="481"/>
    </location>
</feature>
<evidence type="ECO:0000313" key="4">
    <source>
        <dbReference type="EMBL" id="GAT32318.1"/>
    </source>
</evidence>
<protein>
    <submittedName>
        <fullName evidence="4">PEP-CTERM protein-sorting domain-containing protein</fullName>
    </submittedName>
</protein>
<reference evidence="5" key="1">
    <citation type="journal article" date="2017" name="Genome Announc.">
        <title>Draft Genome Sequence of Terrimicrobium sacchariphilum NM-5T, a Facultative Anaerobic Soil Bacterium of the Class Spartobacteria.</title>
        <authorList>
            <person name="Qiu Y.L."/>
            <person name="Tourlousse D.M."/>
            <person name="Matsuura N."/>
            <person name="Ohashi A."/>
            <person name="Sekiguchi Y."/>
        </authorList>
    </citation>
    <scope>NUCLEOTIDE SEQUENCE [LARGE SCALE GENOMIC DNA]</scope>
    <source>
        <strain evidence="5">NM-5</strain>
    </source>
</reference>
<dbReference type="InterPro" id="IPR013424">
    <property type="entry name" value="Ice-binding_C"/>
</dbReference>
<name>A0A146G696_TERSA</name>
<evidence type="ECO:0000313" key="5">
    <source>
        <dbReference type="Proteomes" id="UP000076023"/>
    </source>
</evidence>
<feature type="signal peptide" evidence="2">
    <location>
        <begin position="1"/>
        <end position="37"/>
    </location>
</feature>
<keyword evidence="2" id="KW-0732">Signal</keyword>
<keyword evidence="1" id="KW-0812">Transmembrane</keyword>
<dbReference type="STRING" id="690879.TSACC_2716"/>
<dbReference type="Pfam" id="PF07589">
    <property type="entry name" value="PEP-CTERM"/>
    <property type="match status" value="1"/>
</dbReference>
<gene>
    <name evidence="4" type="ORF">TSACC_2716</name>
</gene>
<dbReference type="EMBL" id="BDCO01000002">
    <property type="protein sequence ID" value="GAT32318.1"/>
    <property type="molecule type" value="Genomic_DNA"/>
</dbReference>
<feature type="domain" description="Ice-binding protein C-terminal" evidence="3">
    <location>
        <begin position="462"/>
        <end position="484"/>
    </location>
</feature>
<sequence>MDRNTLPLTKMLAMDKRLLRIAMASCLVMASAALTQAANWVGAGPSPSPSPTPPVYWSAVYDGSTTTTGWDSAAPNSNGASANFTSVGAERATTLDAAYTVGSLTLSGTSSGARRINFTGSEGTNTLTFNSGDTGPATITNNASGNSIFIYMDARVNLDDDLVVTNNNAVYTTNPGIRFNRVLTGNGNLTFVNVNNSLAGGQISLTYAGSSTFTGNVLVKKGAVVFGSTANAFGATSNIITLGSAGEGSASLVGTASGSASTLANNIVVASGTGGTLLLGNSGSNSAVNATFTGTITLNGDVSLISNKPSGGDVRYTNVISGVGSVTTVGSGETQFGNGVTDITNTYRGNTTLADSSSLVLSDNTQMTFYIGNSGVNNKITATGFQNVLTLDGDFVFDLTGAAANGTWQIVDVNLLNETFSSSFRVLSTSSVNPWAENNNVWTYVNGGVTYSFSEATGVLTAVPEPTTALLLGGGLMVLLLRRRRRS</sequence>
<dbReference type="InParanoid" id="A0A146G696"/>
<evidence type="ECO:0000256" key="1">
    <source>
        <dbReference type="SAM" id="Phobius"/>
    </source>
</evidence>
<evidence type="ECO:0000256" key="2">
    <source>
        <dbReference type="SAM" id="SignalP"/>
    </source>
</evidence>
<keyword evidence="5" id="KW-1185">Reference proteome</keyword>
<dbReference type="Proteomes" id="UP000076023">
    <property type="component" value="Unassembled WGS sequence"/>
</dbReference>
<dbReference type="AlphaFoldDB" id="A0A146G696"/>
<accession>A0A146G696</accession>
<dbReference type="NCBIfam" id="TIGR02595">
    <property type="entry name" value="PEP_CTERM"/>
    <property type="match status" value="1"/>
</dbReference>